<sequence length="93" mass="10376">MNIEPAACNVIVFPLVRRVGKVRDVARKMLDKSTDRHADSYRDQVTTALLGHMTRVGIPDQEQDEQLGAFWSAVDAEMTRQTYRGSRPGDSAA</sequence>
<accession>A0ABY5R273</accession>
<keyword evidence="2" id="KW-1185">Reference proteome</keyword>
<dbReference type="EMBL" id="CP062229">
    <property type="protein sequence ID" value="UVC17580.1"/>
    <property type="molecule type" value="Genomic_DNA"/>
</dbReference>
<dbReference type="RefSeq" id="WP_258122460.1">
    <property type="nucleotide sequence ID" value="NZ_CP062229.1"/>
</dbReference>
<name>A0ABY5R273_9HYPH</name>
<dbReference type="InterPro" id="IPR045720">
    <property type="entry name" value="DUF6074"/>
</dbReference>
<evidence type="ECO:0000313" key="1">
    <source>
        <dbReference type="EMBL" id="UVC17580.1"/>
    </source>
</evidence>
<dbReference type="Proteomes" id="UP001058098">
    <property type="component" value="Chromosome"/>
</dbReference>
<dbReference type="Pfam" id="PF19551">
    <property type="entry name" value="DUF6074"/>
    <property type="match status" value="1"/>
</dbReference>
<proteinExistence type="predicted"/>
<organism evidence="1 2">
    <name type="scientific">Mesorhizobium onobrychidis</name>
    <dbReference type="NCBI Taxonomy" id="2775404"/>
    <lineage>
        <taxon>Bacteria</taxon>
        <taxon>Pseudomonadati</taxon>
        <taxon>Pseudomonadota</taxon>
        <taxon>Alphaproteobacteria</taxon>
        <taxon>Hyphomicrobiales</taxon>
        <taxon>Phyllobacteriaceae</taxon>
        <taxon>Mesorhizobium</taxon>
    </lineage>
</organism>
<evidence type="ECO:0000313" key="2">
    <source>
        <dbReference type="Proteomes" id="UP001058098"/>
    </source>
</evidence>
<gene>
    <name evidence="1" type="ORF">IHQ72_11000</name>
</gene>
<protein>
    <submittedName>
        <fullName evidence="1">Uncharacterized protein</fullName>
    </submittedName>
</protein>
<reference evidence="1" key="1">
    <citation type="submission" date="2020-09" db="EMBL/GenBank/DDBJ databases">
        <title>Rhizobia associated with sainfoin plants.</title>
        <authorList>
            <person name="Asharfi S."/>
            <person name="Kuzmanovic N."/>
            <person name="Bunk B."/>
            <person name="Sproeer C."/>
            <person name="Becker M."/>
            <person name="Thuenen T."/>
        </authorList>
    </citation>
    <scope>NUCLEOTIDE SEQUENCE</scope>
    <source>
        <strain evidence="1">OM4</strain>
    </source>
</reference>